<evidence type="ECO:0000256" key="2">
    <source>
        <dbReference type="ARBA" id="ARBA00023027"/>
    </source>
</evidence>
<comment type="caution">
    <text evidence="4">The sequence shown here is derived from an EMBL/GenBank/DDBJ whole genome shotgun (WGS) entry which is preliminary data.</text>
</comment>
<dbReference type="SUPFAM" id="SSF51735">
    <property type="entry name" value="NAD(P)-binding Rossmann-fold domains"/>
    <property type="match status" value="1"/>
</dbReference>
<keyword evidence="5" id="KW-1185">Reference proteome</keyword>
<keyword evidence="2" id="KW-0520">NAD</keyword>
<gene>
    <name evidence="4" type="ORF">ACFFNY_19470</name>
</gene>
<dbReference type="InterPro" id="IPR050223">
    <property type="entry name" value="D-isomer_2-hydroxyacid_DH"/>
</dbReference>
<name>A0ABV5VZK6_9BACL</name>
<feature type="domain" description="D-isomer specific 2-hydroxyacid dehydrogenase NAD-binding" evidence="3">
    <location>
        <begin position="122"/>
        <end position="296"/>
    </location>
</feature>
<evidence type="ECO:0000259" key="3">
    <source>
        <dbReference type="Pfam" id="PF02826"/>
    </source>
</evidence>
<dbReference type="InterPro" id="IPR036291">
    <property type="entry name" value="NAD(P)-bd_dom_sf"/>
</dbReference>
<dbReference type="Proteomes" id="UP001589619">
    <property type="component" value="Unassembled WGS sequence"/>
</dbReference>
<evidence type="ECO:0000313" key="4">
    <source>
        <dbReference type="EMBL" id="MFB9753753.1"/>
    </source>
</evidence>
<dbReference type="EMBL" id="JBHMAG010000013">
    <property type="protein sequence ID" value="MFB9753753.1"/>
    <property type="molecule type" value="Genomic_DNA"/>
</dbReference>
<sequence length="336" mass="37791">MTNKKAVFLGPPDRGHIGNVFDQAFHDWSKANLEWVPLVIDRDNAEAHRDALRDVEVAFSTWGMPLFTEEELESYFPSLRIVFYAAGTVQAFARPFLARSIRVVSAWAANAIPVAEYTVAQIVLANKGFYQASRHYKQSFGTARETSERYPGNFGARVGILGAGMIGRNVIERLRAYELTIDVFDPFLSEERASEMGVVKAELVELFARCDTISNHLANLPATVGILHKEHFDRMLPHATFINTGRGAQVVEEDLIRALREVPTRTALLDVTHPEPVREDSELLRLDNVVLTPHIAGSISREVARMGRYMAEECGRYLKGEPLRYEVKVEMLETMA</sequence>
<proteinExistence type="predicted"/>
<dbReference type="Pfam" id="PF02826">
    <property type="entry name" value="2-Hacid_dh_C"/>
    <property type="match status" value="1"/>
</dbReference>
<dbReference type="SUPFAM" id="SSF52283">
    <property type="entry name" value="Formate/glycerate dehydrogenase catalytic domain-like"/>
    <property type="match status" value="1"/>
</dbReference>
<reference evidence="4 5" key="1">
    <citation type="submission" date="2024-09" db="EMBL/GenBank/DDBJ databases">
        <authorList>
            <person name="Sun Q."/>
            <person name="Mori K."/>
        </authorList>
    </citation>
    <scope>NUCLEOTIDE SEQUENCE [LARGE SCALE GENOMIC DNA]</scope>
    <source>
        <strain evidence="4 5">JCM 12520</strain>
    </source>
</reference>
<evidence type="ECO:0000313" key="5">
    <source>
        <dbReference type="Proteomes" id="UP001589619"/>
    </source>
</evidence>
<dbReference type="PANTHER" id="PTHR10996:SF178">
    <property type="entry name" value="2-HYDROXYACID DEHYDROGENASE YGL185C-RELATED"/>
    <property type="match status" value="1"/>
</dbReference>
<protein>
    <submittedName>
        <fullName evidence="4">Hydroxyacid dehydrogenase</fullName>
    </submittedName>
</protein>
<organism evidence="4 5">
    <name type="scientific">Paenibacillus hodogayensis</name>
    <dbReference type="NCBI Taxonomy" id="279208"/>
    <lineage>
        <taxon>Bacteria</taxon>
        <taxon>Bacillati</taxon>
        <taxon>Bacillota</taxon>
        <taxon>Bacilli</taxon>
        <taxon>Bacillales</taxon>
        <taxon>Paenibacillaceae</taxon>
        <taxon>Paenibacillus</taxon>
    </lineage>
</organism>
<dbReference type="CDD" id="cd12167">
    <property type="entry name" value="2-Hacid_dh_8"/>
    <property type="match status" value="1"/>
</dbReference>
<dbReference type="InterPro" id="IPR006140">
    <property type="entry name" value="D-isomer_DH_NAD-bd"/>
</dbReference>
<dbReference type="Gene3D" id="3.40.50.720">
    <property type="entry name" value="NAD(P)-binding Rossmann-like Domain"/>
    <property type="match status" value="2"/>
</dbReference>
<accession>A0ABV5VZK6</accession>
<evidence type="ECO:0000256" key="1">
    <source>
        <dbReference type="ARBA" id="ARBA00023002"/>
    </source>
</evidence>
<keyword evidence="1" id="KW-0560">Oxidoreductase</keyword>
<dbReference type="PANTHER" id="PTHR10996">
    <property type="entry name" value="2-HYDROXYACID DEHYDROGENASE-RELATED"/>
    <property type="match status" value="1"/>
</dbReference>